<sequence>MAVDVKNMSDEEMKEKLLEIKIENLKNIEAKKQLKLTKLKKIKQDKTVNRFS</sequence>
<gene>
    <name evidence="2" type="ORF">CSCA_0075</name>
</gene>
<evidence type="ECO:0000256" key="1">
    <source>
        <dbReference type="SAM" id="Coils"/>
    </source>
</evidence>
<dbReference type="KEGG" id="csq:CSCA_0075"/>
<name>A0A0E3M7L8_CLOSL</name>
<dbReference type="EMBL" id="CP009933">
    <property type="protein sequence ID" value="AKA67200.1"/>
    <property type="molecule type" value="Genomic_DNA"/>
</dbReference>
<dbReference type="Proteomes" id="UP000033115">
    <property type="component" value="Chromosome"/>
</dbReference>
<evidence type="ECO:0000313" key="3">
    <source>
        <dbReference type="Proteomes" id="UP000033115"/>
    </source>
</evidence>
<proteinExistence type="predicted"/>
<accession>A0A0E3M7L8</accession>
<keyword evidence="1" id="KW-0175">Coiled coil</keyword>
<dbReference type="AlphaFoldDB" id="A0A0E3M7L8"/>
<protein>
    <submittedName>
        <fullName evidence="2">Uncharacterized protein</fullName>
    </submittedName>
</protein>
<dbReference type="HOGENOM" id="CLU_3078506_0_0_9"/>
<keyword evidence="3" id="KW-1185">Reference proteome</keyword>
<feature type="coiled-coil region" evidence="1">
    <location>
        <begin position="8"/>
        <end position="45"/>
    </location>
</feature>
<organism evidence="2 3">
    <name type="scientific">Clostridium scatologenes</name>
    <dbReference type="NCBI Taxonomy" id="1548"/>
    <lineage>
        <taxon>Bacteria</taxon>
        <taxon>Bacillati</taxon>
        <taxon>Bacillota</taxon>
        <taxon>Clostridia</taxon>
        <taxon>Eubacteriales</taxon>
        <taxon>Clostridiaceae</taxon>
        <taxon>Clostridium</taxon>
    </lineage>
</organism>
<reference evidence="2 3" key="1">
    <citation type="journal article" date="2015" name="J. Biotechnol.">
        <title>Complete genome sequence of a malodorant-producing acetogen, Clostridium scatologenes ATCC 25775(T).</title>
        <authorList>
            <person name="Zhu Z."/>
            <person name="Guo T."/>
            <person name="Zheng H."/>
            <person name="Song T."/>
            <person name="Ouyang P."/>
            <person name="Xie J."/>
        </authorList>
    </citation>
    <scope>NUCLEOTIDE SEQUENCE [LARGE SCALE GENOMIC DNA]</scope>
    <source>
        <strain evidence="2 3">ATCC 25775</strain>
    </source>
</reference>
<evidence type="ECO:0000313" key="2">
    <source>
        <dbReference type="EMBL" id="AKA67200.1"/>
    </source>
</evidence>